<sequence length="283" mass="30657">MQTLHQIAPLRAQVAQWRRAGLRVGLVPTMGNLHAGHLALVEAALSRADRVVTTVFVNPMQFGAGEDFTAYPRTLDEDARLLNEAGNHCLFAPSEAEVYPRGRDGHTVVEVPALSSLLCGASRPGHFGGVATVVAKLFNMVQPDLAVFGEKDFQQLLVIRRMTEDLNLPVEIVGHPIVREADGLALSSRNAYLSPQERATAPLLQATLQQVAQRLRAGESSSDAEWDAARSLSAASFRPDYISVRRRADLAHPAPQDRALVVLGAAWLGKARLIDNLTLDLPG</sequence>
<feature type="binding site" evidence="8">
    <location>
        <begin position="30"/>
        <end position="37"/>
    </location>
    <ligand>
        <name>ATP</name>
        <dbReference type="ChEBI" id="CHEBI:30616"/>
    </ligand>
</feature>
<dbReference type="GO" id="GO:0004592">
    <property type="term" value="F:pantoate-beta-alanine ligase activity"/>
    <property type="evidence" value="ECO:0007669"/>
    <property type="project" value="UniProtKB-UniRule"/>
</dbReference>
<dbReference type="InterPro" id="IPR003721">
    <property type="entry name" value="Pantoate_ligase"/>
</dbReference>
<evidence type="ECO:0000256" key="3">
    <source>
        <dbReference type="ARBA" id="ARBA00022598"/>
    </source>
</evidence>
<evidence type="ECO:0000256" key="2">
    <source>
        <dbReference type="ARBA" id="ARBA00009256"/>
    </source>
</evidence>
<feature type="binding site" evidence="8">
    <location>
        <position position="178"/>
    </location>
    <ligand>
        <name>ATP</name>
        <dbReference type="ChEBI" id="CHEBI:30616"/>
    </ligand>
</feature>
<protein>
    <recommendedName>
        <fullName evidence="8">Pantothenate synthetase</fullName>
        <shortName evidence="8">PS</shortName>
        <ecNumber evidence="8">6.3.2.1</ecNumber>
    </recommendedName>
    <alternativeName>
        <fullName evidence="8">Pantoate--beta-alanine ligase</fullName>
    </alternativeName>
    <alternativeName>
        <fullName evidence="8">Pantoate-activating enzyme</fullName>
    </alternativeName>
</protein>
<evidence type="ECO:0000256" key="7">
    <source>
        <dbReference type="ARBA" id="ARBA00048258"/>
    </source>
</evidence>
<comment type="subcellular location">
    <subcellularLocation>
        <location evidence="8">Cytoplasm</location>
    </subcellularLocation>
</comment>
<comment type="subunit">
    <text evidence="8">Homodimer.</text>
</comment>
<keyword evidence="10" id="KW-1185">Reference proteome</keyword>
<evidence type="ECO:0000256" key="6">
    <source>
        <dbReference type="ARBA" id="ARBA00022840"/>
    </source>
</evidence>
<dbReference type="GO" id="GO:0005524">
    <property type="term" value="F:ATP binding"/>
    <property type="evidence" value="ECO:0007669"/>
    <property type="project" value="UniProtKB-KW"/>
</dbReference>
<dbReference type="RefSeq" id="WP_150092809.1">
    <property type="nucleotide sequence ID" value="NZ_JBFUOH010000063.1"/>
</dbReference>
<reference evidence="9 10" key="1">
    <citation type="submission" date="2019-09" db="EMBL/GenBank/DDBJ databases">
        <title>Whole-genome sequence of the purple sulfur bacterium Thiohalocapsa marina DSM 19078.</title>
        <authorList>
            <person name="Kyndt J.A."/>
            <person name="Meyer T.E."/>
        </authorList>
    </citation>
    <scope>NUCLEOTIDE SEQUENCE [LARGE SCALE GENOMIC DNA]</scope>
    <source>
        <strain evidence="9 10">DSM 19078</strain>
    </source>
</reference>
<comment type="function">
    <text evidence="8">Catalyzes the condensation of pantoate with beta-alanine in an ATP-dependent reaction via a pantoyl-adenylate intermediate.</text>
</comment>
<evidence type="ECO:0000256" key="1">
    <source>
        <dbReference type="ARBA" id="ARBA00004990"/>
    </source>
</evidence>
<dbReference type="Proteomes" id="UP000322981">
    <property type="component" value="Unassembled WGS sequence"/>
</dbReference>
<evidence type="ECO:0000256" key="4">
    <source>
        <dbReference type="ARBA" id="ARBA00022655"/>
    </source>
</evidence>
<dbReference type="InterPro" id="IPR042176">
    <property type="entry name" value="Pantoate_ligase_C"/>
</dbReference>
<dbReference type="InterPro" id="IPR014729">
    <property type="entry name" value="Rossmann-like_a/b/a_fold"/>
</dbReference>
<accession>A0A5M8FJT1</accession>
<feature type="binding site" evidence="8">
    <location>
        <position position="61"/>
    </location>
    <ligand>
        <name>beta-alanine</name>
        <dbReference type="ChEBI" id="CHEBI:57966"/>
    </ligand>
</feature>
<comment type="similarity">
    <text evidence="2 8">Belongs to the pantothenate synthetase family.</text>
</comment>
<dbReference type="GO" id="GO:0015940">
    <property type="term" value="P:pantothenate biosynthetic process"/>
    <property type="evidence" value="ECO:0007669"/>
    <property type="project" value="UniProtKB-UniRule"/>
</dbReference>
<dbReference type="OrthoDB" id="9773087at2"/>
<keyword evidence="8" id="KW-0963">Cytoplasm</keyword>
<dbReference type="AlphaFoldDB" id="A0A5M8FJT1"/>
<gene>
    <name evidence="8" type="primary">panC</name>
    <name evidence="9" type="ORF">F2Q65_09625</name>
</gene>
<comment type="catalytic activity">
    <reaction evidence="7 8">
        <text>(R)-pantoate + beta-alanine + ATP = (R)-pantothenate + AMP + diphosphate + H(+)</text>
        <dbReference type="Rhea" id="RHEA:10912"/>
        <dbReference type="ChEBI" id="CHEBI:15378"/>
        <dbReference type="ChEBI" id="CHEBI:15980"/>
        <dbReference type="ChEBI" id="CHEBI:29032"/>
        <dbReference type="ChEBI" id="CHEBI:30616"/>
        <dbReference type="ChEBI" id="CHEBI:33019"/>
        <dbReference type="ChEBI" id="CHEBI:57966"/>
        <dbReference type="ChEBI" id="CHEBI:456215"/>
        <dbReference type="EC" id="6.3.2.1"/>
    </reaction>
</comment>
<dbReference type="EMBL" id="VWXX01000012">
    <property type="protein sequence ID" value="KAA6185158.1"/>
    <property type="molecule type" value="Genomic_DNA"/>
</dbReference>
<evidence type="ECO:0000256" key="5">
    <source>
        <dbReference type="ARBA" id="ARBA00022741"/>
    </source>
</evidence>
<feature type="binding site" evidence="8">
    <location>
        <position position="155"/>
    </location>
    <ligand>
        <name>(R)-pantoate</name>
        <dbReference type="ChEBI" id="CHEBI:15980"/>
    </ligand>
</feature>
<dbReference type="UniPathway" id="UPA00028">
    <property type="reaction ID" value="UER00005"/>
</dbReference>
<dbReference type="Gene3D" id="3.40.50.620">
    <property type="entry name" value="HUPs"/>
    <property type="match status" value="1"/>
</dbReference>
<dbReference type="FunFam" id="3.40.50.620:FF:000013">
    <property type="entry name" value="Pantothenate synthetase"/>
    <property type="match status" value="1"/>
</dbReference>
<comment type="miscellaneous">
    <text evidence="8">The reaction proceeds by a bi uni uni bi ping pong mechanism.</text>
</comment>
<comment type="caution">
    <text evidence="9">The sequence shown here is derived from an EMBL/GenBank/DDBJ whole genome shotgun (WGS) entry which is preliminary data.</text>
</comment>
<dbReference type="NCBIfam" id="TIGR00018">
    <property type="entry name" value="panC"/>
    <property type="match status" value="1"/>
</dbReference>
<keyword evidence="6 8" id="KW-0067">ATP-binding</keyword>
<dbReference type="GO" id="GO:0005829">
    <property type="term" value="C:cytosol"/>
    <property type="evidence" value="ECO:0007669"/>
    <property type="project" value="TreeGrafter"/>
</dbReference>
<keyword evidence="4 8" id="KW-0566">Pantothenate biosynthesis</keyword>
<evidence type="ECO:0000313" key="9">
    <source>
        <dbReference type="EMBL" id="KAA6185158.1"/>
    </source>
</evidence>
<proteinExistence type="inferred from homology"/>
<feature type="active site" description="Proton donor" evidence="8">
    <location>
        <position position="37"/>
    </location>
</feature>
<feature type="binding site" evidence="8">
    <location>
        <begin position="149"/>
        <end position="152"/>
    </location>
    <ligand>
        <name>ATP</name>
        <dbReference type="ChEBI" id="CHEBI:30616"/>
    </ligand>
</feature>
<feature type="binding site" evidence="8">
    <location>
        <begin position="186"/>
        <end position="189"/>
    </location>
    <ligand>
        <name>ATP</name>
        <dbReference type="ChEBI" id="CHEBI:30616"/>
    </ligand>
</feature>
<dbReference type="Gene3D" id="3.30.1300.10">
    <property type="entry name" value="Pantoate-beta-alanine ligase, C-terminal domain"/>
    <property type="match status" value="1"/>
</dbReference>
<keyword evidence="3 8" id="KW-0436">Ligase</keyword>
<keyword evidence="5 8" id="KW-0547">Nucleotide-binding</keyword>
<comment type="pathway">
    <text evidence="1 8">Cofactor biosynthesis; (R)-pantothenate biosynthesis; (R)-pantothenate from (R)-pantoate and beta-alanine: step 1/1.</text>
</comment>
<name>A0A5M8FJT1_9GAMM</name>
<organism evidence="9 10">
    <name type="scientific">Thiohalocapsa marina</name>
    <dbReference type="NCBI Taxonomy" id="424902"/>
    <lineage>
        <taxon>Bacteria</taxon>
        <taxon>Pseudomonadati</taxon>
        <taxon>Pseudomonadota</taxon>
        <taxon>Gammaproteobacteria</taxon>
        <taxon>Chromatiales</taxon>
        <taxon>Chromatiaceae</taxon>
        <taxon>Thiohalocapsa</taxon>
    </lineage>
</organism>
<evidence type="ECO:0000256" key="8">
    <source>
        <dbReference type="HAMAP-Rule" id="MF_00158"/>
    </source>
</evidence>
<dbReference type="SUPFAM" id="SSF52374">
    <property type="entry name" value="Nucleotidylyl transferase"/>
    <property type="match status" value="1"/>
</dbReference>
<dbReference type="HAMAP" id="MF_00158">
    <property type="entry name" value="PanC"/>
    <property type="match status" value="1"/>
</dbReference>
<dbReference type="PANTHER" id="PTHR21299">
    <property type="entry name" value="CYTIDYLATE KINASE/PANTOATE-BETA-ALANINE LIGASE"/>
    <property type="match status" value="1"/>
</dbReference>
<dbReference type="CDD" id="cd00560">
    <property type="entry name" value="PanC"/>
    <property type="match status" value="1"/>
</dbReference>
<dbReference type="Pfam" id="PF02569">
    <property type="entry name" value="Pantoate_ligase"/>
    <property type="match status" value="1"/>
</dbReference>
<evidence type="ECO:0000313" key="10">
    <source>
        <dbReference type="Proteomes" id="UP000322981"/>
    </source>
</evidence>
<dbReference type="EC" id="6.3.2.1" evidence="8"/>
<feature type="binding site" evidence="8">
    <location>
        <position position="61"/>
    </location>
    <ligand>
        <name>(R)-pantoate</name>
        <dbReference type="ChEBI" id="CHEBI:15980"/>
    </ligand>
</feature>
<dbReference type="PANTHER" id="PTHR21299:SF1">
    <property type="entry name" value="PANTOATE--BETA-ALANINE LIGASE"/>
    <property type="match status" value="1"/>
</dbReference>